<evidence type="ECO:0000256" key="8">
    <source>
        <dbReference type="ARBA" id="ARBA00023289"/>
    </source>
</evidence>
<evidence type="ECO:0000256" key="5">
    <source>
        <dbReference type="ARBA" id="ARBA00023134"/>
    </source>
</evidence>
<evidence type="ECO:0000313" key="12">
    <source>
        <dbReference type="Proteomes" id="UP000596742"/>
    </source>
</evidence>
<reference evidence="11" key="1">
    <citation type="submission" date="2018-11" db="EMBL/GenBank/DDBJ databases">
        <authorList>
            <person name="Alioto T."/>
            <person name="Alioto T."/>
        </authorList>
    </citation>
    <scope>NUCLEOTIDE SEQUENCE</scope>
</reference>
<dbReference type="FunFam" id="3.40.50.300:FF:000475">
    <property type="entry name" value="GTP-binding protein Rhes"/>
    <property type="match status" value="1"/>
</dbReference>
<feature type="region of interest" description="Disordered" evidence="10">
    <location>
        <begin position="195"/>
        <end position="243"/>
    </location>
</feature>
<evidence type="ECO:0000256" key="9">
    <source>
        <dbReference type="ARBA" id="ARBA00038061"/>
    </source>
</evidence>
<evidence type="ECO:0000256" key="10">
    <source>
        <dbReference type="SAM" id="MobiDB-lite"/>
    </source>
</evidence>
<dbReference type="SMART" id="SM00175">
    <property type="entry name" value="RAB"/>
    <property type="match status" value="1"/>
</dbReference>
<comment type="similarity">
    <text evidence="9">Belongs to the small GTPase superfamily. RasD family.</text>
</comment>
<dbReference type="Proteomes" id="UP000596742">
    <property type="component" value="Unassembled WGS sequence"/>
</dbReference>
<dbReference type="GO" id="GO:0003924">
    <property type="term" value="F:GTPase activity"/>
    <property type="evidence" value="ECO:0007669"/>
    <property type="project" value="InterPro"/>
</dbReference>
<evidence type="ECO:0000256" key="2">
    <source>
        <dbReference type="ARBA" id="ARBA00022475"/>
    </source>
</evidence>
<protein>
    <recommendedName>
        <fullName evidence="13">GTP-binding protein Rhes</fullName>
    </recommendedName>
</protein>
<feature type="compositionally biased region" description="Basic residues" evidence="10">
    <location>
        <begin position="215"/>
        <end position="235"/>
    </location>
</feature>
<dbReference type="InterPro" id="IPR027417">
    <property type="entry name" value="P-loop_NTPase"/>
</dbReference>
<keyword evidence="8" id="KW-0636">Prenylation</keyword>
<keyword evidence="2" id="KW-1003">Cell membrane</keyword>
<dbReference type="EMBL" id="UYJE01004844">
    <property type="protein sequence ID" value="VDI31819.1"/>
    <property type="molecule type" value="Genomic_DNA"/>
</dbReference>
<comment type="caution">
    <text evidence="11">The sequence shown here is derived from an EMBL/GenBank/DDBJ whole genome shotgun (WGS) entry which is preliminary data.</text>
</comment>
<dbReference type="GO" id="GO:0005886">
    <property type="term" value="C:plasma membrane"/>
    <property type="evidence" value="ECO:0007669"/>
    <property type="project" value="UniProtKB-SubCell"/>
</dbReference>
<dbReference type="AlphaFoldDB" id="A0A8B6EC11"/>
<keyword evidence="3" id="KW-0488">Methylation</keyword>
<proteinExistence type="inferred from homology"/>
<dbReference type="PRINTS" id="PR00449">
    <property type="entry name" value="RASTRNSFRMNG"/>
</dbReference>
<keyword evidence="12" id="KW-1185">Reference proteome</keyword>
<dbReference type="OrthoDB" id="265044at2759"/>
<dbReference type="NCBIfam" id="TIGR00231">
    <property type="entry name" value="small_GTP"/>
    <property type="match status" value="1"/>
</dbReference>
<dbReference type="PROSITE" id="PS51421">
    <property type="entry name" value="RAS"/>
    <property type="match status" value="1"/>
</dbReference>
<evidence type="ECO:0000256" key="3">
    <source>
        <dbReference type="ARBA" id="ARBA00022481"/>
    </source>
</evidence>
<sequence>MRMVDVDQRNRVVFLGAGGVGKSSVLQRFLFGTYNEKYKETIEDLFAKEYDICGTHLKVDFLDTAGNIAFPAMRRLSIVNAHGFVLVYSITNEKTFEEVKQLWEQIKEARENYQEIPCVIVGNHLDEENNRQVERFDALNWAYNEDLGGGFIEVSAKEDTGISDIFKLLLGQVKTPRAKHTERFMLRRMSVHSLECPEPETTPPEDIQAEDKSKFSRSRSLIRRGSKPKMKRSSRSKGDCAVS</sequence>
<dbReference type="PANTHER" id="PTHR46149:SF7">
    <property type="entry name" value="GTP-BINDING PROTEIN DI-RAS2"/>
    <property type="match status" value="1"/>
</dbReference>
<accession>A0A8B6EC11</accession>
<evidence type="ECO:0000313" key="11">
    <source>
        <dbReference type="EMBL" id="VDI31819.1"/>
    </source>
</evidence>
<dbReference type="InterPro" id="IPR052236">
    <property type="entry name" value="Small_GTPase_RasD"/>
</dbReference>
<evidence type="ECO:0000256" key="4">
    <source>
        <dbReference type="ARBA" id="ARBA00022741"/>
    </source>
</evidence>
<keyword evidence="6" id="KW-0472">Membrane</keyword>
<keyword evidence="7" id="KW-0449">Lipoprotein</keyword>
<evidence type="ECO:0000256" key="1">
    <source>
        <dbReference type="ARBA" id="ARBA00004193"/>
    </source>
</evidence>
<gene>
    <name evidence="11" type="ORF">MGAL_10B067171</name>
</gene>
<dbReference type="SUPFAM" id="SSF52540">
    <property type="entry name" value="P-loop containing nucleoside triphosphate hydrolases"/>
    <property type="match status" value="1"/>
</dbReference>
<organism evidence="11 12">
    <name type="scientific">Mytilus galloprovincialis</name>
    <name type="common">Mediterranean mussel</name>
    <dbReference type="NCBI Taxonomy" id="29158"/>
    <lineage>
        <taxon>Eukaryota</taxon>
        <taxon>Metazoa</taxon>
        <taxon>Spiralia</taxon>
        <taxon>Lophotrochozoa</taxon>
        <taxon>Mollusca</taxon>
        <taxon>Bivalvia</taxon>
        <taxon>Autobranchia</taxon>
        <taxon>Pteriomorphia</taxon>
        <taxon>Mytilida</taxon>
        <taxon>Mytiloidea</taxon>
        <taxon>Mytilidae</taxon>
        <taxon>Mytilinae</taxon>
        <taxon>Mytilus</taxon>
    </lineage>
</organism>
<dbReference type="SMART" id="SM00174">
    <property type="entry name" value="RHO"/>
    <property type="match status" value="1"/>
</dbReference>
<evidence type="ECO:0000256" key="6">
    <source>
        <dbReference type="ARBA" id="ARBA00023136"/>
    </source>
</evidence>
<dbReference type="Pfam" id="PF00071">
    <property type="entry name" value="Ras"/>
    <property type="match status" value="1"/>
</dbReference>
<evidence type="ECO:0008006" key="13">
    <source>
        <dbReference type="Google" id="ProtNLM"/>
    </source>
</evidence>
<dbReference type="InterPro" id="IPR005225">
    <property type="entry name" value="Small_GTP-bd"/>
</dbReference>
<comment type="subcellular location">
    <subcellularLocation>
        <location evidence="1">Cell membrane</location>
        <topology evidence="1">Lipid-anchor</topology>
    </subcellularLocation>
</comment>
<dbReference type="PROSITE" id="PS51419">
    <property type="entry name" value="RAB"/>
    <property type="match status" value="1"/>
</dbReference>
<dbReference type="GO" id="GO:0005525">
    <property type="term" value="F:GTP binding"/>
    <property type="evidence" value="ECO:0007669"/>
    <property type="project" value="UniProtKB-KW"/>
</dbReference>
<dbReference type="Gene3D" id="3.40.50.300">
    <property type="entry name" value="P-loop containing nucleotide triphosphate hydrolases"/>
    <property type="match status" value="1"/>
</dbReference>
<keyword evidence="5" id="KW-0342">GTP-binding</keyword>
<dbReference type="SMART" id="SM00173">
    <property type="entry name" value="RAS"/>
    <property type="match status" value="1"/>
</dbReference>
<keyword evidence="4" id="KW-0547">Nucleotide-binding</keyword>
<name>A0A8B6EC11_MYTGA</name>
<evidence type="ECO:0000256" key="7">
    <source>
        <dbReference type="ARBA" id="ARBA00023288"/>
    </source>
</evidence>
<dbReference type="PANTHER" id="PTHR46149">
    <property type="entry name" value="MIP08469P"/>
    <property type="match status" value="1"/>
</dbReference>
<dbReference type="InterPro" id="IPR001806">
    <property type="entry name" value="Small_GTPase"/>
</dbReference>